<comment type="similarity">
    <text evidence="1">Belongs to the thioesterase PaaI family.</text>
</comment>
<dbReference type="Proteomes" id="UP000000739">
    <property type="component" value="Chromosome"/>
</dbReference>
<dbReference type="Pfam" id="PF03061">
    <property type="entry name" value="4HBT"/>
    <property type="match status" value="1"/>
</dbReference>
<evidence type="ECO:0000259" key="3">
    <source>
        <dbReference type="Pfam" id="PF03061"/>
    </source>
</evidence>
<gene>
    <name evidence="4" type="ordered locus">Dalk_3864</name>
</gene>
<dbReference type="Gene3D" id="3.10.129.10">
    <property type="entry name" value="Hotdog Thioesterase"/>
    <property type="match status" value="1"/>
</dbReference>
<name>B8FCD2_DESAL</name>
<evidence type="ECO:0000256" key="2">
    <source>
        <dbReference type="ARBA" id="ARBA00022801"/>
    </source>
</evidence>
<dbReference type="EMBL" id="CP001322">
    <property type="protein sequence ID" value="ACL05550.1"/>
    <property type="molecule type" value="Genomic_DNA"/>
</dbReference>
<dbReference type="InterPro" id="IPR039298">
    <property type="entry name" value="ACOT13"/>
</dbReference>
<organism evidence="4 5">
    <name type="scientific">Desulfatibacillum aliphaticivorans</name>
    <dbReference type="NCBI Taxonomy" id="218208"/>
    <lineage>
        <taxon>Bacteria</taxon>
        <taxon>Pseudomonadati</taxon>
        <taxon>Thermodesulfobacteriota</taxon>
        <taxon>Desulfobacteria</taxon>
        <taxon>Desulfobacterales</taxon>
        <taxon>Desulfatibacillaceae</taxon>
        <taxon>Desulfatibacillum</taxon>
    </lineage>
</organism>
<reference evidence="4 5" key="1">
    <citation type="journal article" date="2012" name="Environ. Microbiol.">
        <title>The genome sequence of Desulfatibacillum alkenivorans AK-01: a blueprint for anaerobic alkane oxidation.</title>
        <authorList>
            <person name="Callaghan A.V."/>
            <person name="Morris B.E."/>
            <person name="Pereira I.A."/>
            <person name="McInerney M.J."/>
            <person name="Austin R.N."/>
            <person name="Groves J.T."/>
            <person name="Kukor J.J."/>
            <person name="Suflita J.M."/>
            <person name="Young L.Y."/>
            <person name="Zylstra G.J."/>
            <person name="Wawrik B."/>
        </authorList>
    </citation>
    <scope>NUCLEOTIDE SEQUENCE [LARGE SCALE GENOMIC DNA]</scope>
    <source>
        <strain evidence="4 5">AK-01</strain>
    </source>
</reference>
<dbReference type="RefSeq" id="WP_015948601.1">
    <property type="nucleotide sequence ID" value="NC_011768.1"/>
</dbReference>
<dbReference type="GO" id="GO:0047617">
    <property type="term" value="F:fatty acyl-CoA hydrolase activity"/>
    <property type="evidence" value="ECO:0007669"/>
    <property type="project" value="InterPro"/>
</dbReference>
<dbReference type="CDD" id="cd03443">
    <property type="entry name" value="PaaI_thioesterase"/>
    <property type="match status" value="1"/>
</dbReference>
<dbReference type="PANTHER" id="PTHR21660">
    <property type="entry name" value="THIOESTERASE SUPERFAMILY MEMBER-RELATED"/>
    <property type="match status" value="1"/>
</dbReference>
<sequence>MKAINHSHIQSVLKLINEGPFFRHLSMAVTELGPGVATVEAEISRKHMNPFGALHGGVYSSLIDTAAFWSAYCDLPEDQGLVSIDLKVDFLAPVLGPRVVVKGKRLKSGKTIYLAQAEMFDEKGRMTGYGTSKLMVAGNKQTMSEVINYVSAEKLPSKFIGGCHAV</sequence>
<protein>
    <submittedName>
        <fullName evidence="4">Thioesterase superfamily protein</fullName>
    </submittedName>
</protein>
<accession>B8FCD2</accession>
<dbReference type="InterPro" id="IPR003736">
    <property type="entry name" value="PAAI_dom"/>
</dbReference>
<evidence type="ECO:0000313" key="4">
    <source>
        <dbReference type="EMBL" id="ACL05550.1"/>
    </source>
</evidence>
<keyword evidence="2" id="KW-0378">Hydrolase</keyword>
<dbReference type="HOGENOM" id="CLU_089876_3_3_7"/>
<dbReference type="SUPFAM" id="SSF54637">
    <property type="entry name" value="Thioesterase/thiol ester dehydrase-isomerase"/>
    <property type="match status" value="1"/>
</dbReference>
<dbReference type="InterPro" id="IPR006683">
    <property type="entry name" value="Thioestr_dom"/>
</dbReference>
<keyword evidence="5" id="KW-1185">Reference proteome</keyword>
<dbReference type="eggNOG" id="COG2050">
    <property type="taxonomic scope" value="Bacteria"/>
</dbReference>
<evidence type="ECO:0000313" key="5">
    <source>
        <dbReference type="Proteomes" id="UP000000739"/>
    </source>
</evidence>
<evidence type="ECO:0000256" key="1">
    <source>
        <dbReference type="ARBA" id="ARBA00008324"/>
    </source>
</evidence>
<dbReference type="NCBIfam" id="TIGR00369">
    <property type="entry name" value="unchar_dom_1"/>
    <property type="match status" value="1"/>
</dbReference>
<feature type="domain" description="Thioesterase" evidence="3">
    <location>
        <begin position="51"/>
        <end position="125"/>
    </location>
</feature>
<dbReference type="AlphaFoldDB" id="B8FCD2"/>
<dbReference type="InterPro" id="IPR029069">
    <property type="entry name" value="HotDog_dom_sf"/>
</dbReference>
<dbReference type="PANTHER" id="PTHR21660:SF1">
    <property type="entry name" value="ACYL-COENZYME A THIOESTERASE 13"/>
    <property type="match status" value="1"/>
</dbReference>
<dbReference type="KEGG" id="dal:Dalk_3864"/>
<proteinExistence type="inferred from homology"/>